<keyword evidence="3" id="KW-1185">Reference proteome</keyword>
<evidence type="ECO:0000256" key="1">
    <source>
        <dbReference type="SAM" id="Phobius"/>
    </source>
</evidence>
<dbReference type="SUPFAM" id="SSF55961">
    <property type="entry name" value="Bet v1-like"/>
    <property type="match status" value="1"/>
</dbReference>
<proteinExistence type="predicted"/>
<accession>A0A160T807</accession>
<evidence type="ECO:0000313" key="2">
    <source>
        <dbReference type="EMBL" id="CUS05040.2"/>
    </source>
</evidence>
<dbReference type="AlphaFoldDB" id="A0A160T807"/>
<evidence type="ECO:0008006" key="4">
    <source>
        <dbReference type="Google" id="ProtNLM"/>
    </source>
</evidence>
<dbReference type="Pfam" id="PF06240">
    <property type="entry name" value="COXG"/>
    <property type="match status" value="1"/>
</dbReference>
<sequence length="232" mass="25475">MKVEGRRIVAANREILWSLLHDPIVLQRCWPGCEILEAVGPDEYRAVFEIRIGQVVERFSGVLRLEQVVALHGFSFVADGRNDDGSLQARGRIQLEDAGDGTALGYEADGVATGRPAAVSSRLMMTTARAFARRGLDALEKEIAIRTRVYTTTTAVAPDEANVVPAVKDVRHMLQMRRWLILALTLLGALVLWRGLERRQARRVARQAVALLTQAPVEEAIIAAGDAFPEAA</sequence>
<keyword evidence="1" id="KW-0472">Membrane</keyword>
<dbReference type="EMBL" id="LN890655">
    <property type="protein sequence ID" value="CUS05040.2"/>
    <property type="molecule type" value="Genomic_DNA"/>
</dbReference>
<dbReference type="CDD" id="cd05018">
    <property type="entry name" value="CoxG"/>
    <property type="match status" value="1"/>
</dbReference>
<dbReference type="RefSeq" id="WP_157913204.1">
    <property type="nucleotide sequence ID" value="NZ_LN890655.1"/>
</dbReference>
<dbReference type="PANTHER" id="PTHR38588">
    <property type="entry name" value="BLL0334 PROTEIN"/>
    <property type="match status" value="1"/>
</dbReference>
<evidence type="ECO:0000313" key="3">
    <source>
        <dbReference type="Proteomes" id="UP000215027"/>
    </source>
</evidence>
<dbReference type="KEGG" id="pbf:CFX0092_A3162"/>
<dbReference type="Proteomes" id="UP000215027">
    <property type="component" value="Chromosome I"/>
</dbReference>
<keyword evidence="1" id="KW-0812">Transmembrane</keyword>
<dbReference type="InterPro" id="IPR010419">
    <property type="entry name" value="CO_DH_gsu"/>
</dbReference>
<organism evidence="2 3">
    <name type="scientific">Candidatus Promineifilum breve</name>
    <dbReference type="NCBI Taxonomy" id="1806508"/>
    <lineage>
        <taxon>Bacteria</taxon>
        <taxon>Bacillati</taxon>
        <taxon>Chloroflexota</taxon>
        <taxon>Ardenticatenia</taxon>
        <taxon>Candidatus Promineifilales</taxon>
        <taxon>Candidatus Promineifilaceae</taxon>
        <taxon>Candidatus Promineifilum</taxon>
    </lineage>
</organism>
<dbReference type="Gene3D" id="3.30.530.20">
    <property type="match status" value="1"/>
</dbReference>
<dbReference type="OrthoDB" id="9787428at2"/>
<dbReference type="PANTHER" id="PTHR38588:SF1">
    <property type="entry name" value="BLL0334 PROTEIN"/>
    <property type="match status" value="1"/>
</dbReference>
<keyword evidence="1" id="KW-1133">Transmembrane helix</keyword>
<protein>
    <recommendedName>
        <fullName evidence="4">Carbon monoxide dehydrogenase subunit G</fullName>
    </recommendedName>
</protein>
<gene>
    <name evidence="2" type="ORF">CFX0092_A3162</name>
</gene>
<reference evidence="2" key="1">
    <citation type="submission" date="2016-01" db="EMBL/GenBank/DDBJ databases">
        <authorList>
            <person name="Mcilroy J.S."/>
            <person name="Karst M S."/>
            <person name="Albertsen M."/>
        </authorList>
    </citation>
    <scope>NUCLEOTIDE SEQUENCE</scope>
    <source>
        <strain evidence="2">Cfx-K</strain>
    </source>
</reference>
<name>A0A160T807_9CHLR</name>
<feature type="transmembrane region" description="Helical" evidence="1">
    <location>
        <begin position="179"/>
        <end position="196"/>
    </location>
</feature>
<dbReference type="InterPro" id="IPR023393">
    <property type="entry name" value="START-like_dom_sf"/>
</dbReference>